<evidence type="ECO:0000313" key="3">
    <source>
        <dbReference type="Proteomes" id="UP000235836"/>
    </source>
</evidence>
<protein>
    <recommendedName>
        <fullName evidence="4">DUF4352 domain-containing protein</fullName>
    </recommendedName>
</protein>
<evidence type="ECO:0000256" key="1">
    <source>
        <dbReference type="SAM" id="SignalP"/>
    </source>
</evidence>
<proteinExistence type="predicted"/>
<feature type="chain" id="PRO_5014749938" description="DUF4352 domain-containing protein" evidence="1">
    <location>
        <begin position="28"/>
        <end position="180"/>
    </location>
</feature>
<dbReference type="RefSeq" id="WP_052093089.1">
    <property type="nucleotide sequence ID" value="NZ_JBHRZL010000018.1"/>
</dbReference>
<keyword evidence="1" id="KW-0732">Signal</keyword>
<evidence type="ECO:0008006" key="4">
    <source>
        <dbReference type="Google" id="ProtNLM"/>
    </source>
</evidence>
<gene>
    <name evidence="2" type="ORF">CJ203_09325</name>
</gene>
<feature type="signal peptide" evidence="1">
    <location>
        <begin position="1"/>
        <end position="27"/>
    </location>
</feature>
<dbReference type="PROSITE" id="PS51257">
    <property type="entry name" value="PROKAR_LIPOPROTEIN"/>
    <property type="match status" value="1"/>
</dbReference>
<keyword evidence="3" id="KW-1185">Reference proteome</keyword>
<evidence type="ECO:0000313" key="2">
    <source>
        <dbReference type="EMBL" id="PMC63810.1"/>
    </source>
</evidence>
<dbReference type="AlphaFoldDB" id="A0A2N6T387"/>
<reference evidence="2 3" key="1">
    <citation type="submission" date="2017-09" db="EMBL/GenBank/DDBJ databases">
        <title>Bacterial strain isolated from the female urinary microbiota.</title>
        <authorList>
            <person name="Thomas-White K."/>
            <person name="Kumar N."/>
            <person name="Forster S."/>
            <person name="Putonti C."/>
            <person name="Lawley T."/>
            <person name="Wolfe A.J."/>
        </authorList>
    </citation>
    <scope>NUCLEOTIDE SEQUENCE [LARGE SCALE GENOMIC DNA]</scope>
    <source>
        <strain evidence="2 3">UMB0792</strain>
    </source>
</reference>
<sequence>MSAHTLRVAAVGAVACLAFTLSGCVSNDGVEGQDGTITPTTGVATETEGPEPFAVEKVSPKETTEISGESVEDPAMPVSYKWQGSRSASGGTVVTVAVHNTSDSPMPVDALGSPTLTYNGSQSARSISAESAGLEFEGLDLPLGAGATMNVQYAFDVSPGSLSQAKFHIGNIVFTGNLNN</sequence>
<comment type="caution">
    <text evidence="2">The sequence shown here is derived from an EMBL/GenBank/DDBJ whole genome shotgun (WGS) entry which is preliminary data.</text>
</comment>
<dbReference type="EMBL" id="PNHG01000016">
    <property type="protein sequence ID" value="PMC63810.1"/>
    <property type="molecule type" value="Genomic_DNA"/>
</dbReference>
<dbReference type="Proteomes" id="UP000235836">
    <property type="component" value="Unassembled WGS sequence"/>
</dbReference>
<name>A0A2N6T387_9CORY</name>
<accession>A0A2N6T387</accession>
<organism evidence="2 3">
    <name type="scientific">Corynebacterium tuscaniense</name>
    <dbReference type="NCBI Taxonomy" id="302449"/>
    <lineage>
        <taxon>Bacteria</taxon>
        <taxon>Bacillati</taxon>
        <taxon>Actinomycetota</taxon>
        <taxon>Actinomycetes</taxon>
        <taxon>Mycobacteriales</taxon>
        <taxon>Corynebacteriaceae</taxon>
        <taxon>Corynebacterium</taxon>
    </lineage>
</organism>